<dbReference type="Gene3D" id="3.40.50.300">
    <property type="entry name" value="P-loop containing nucleotide triphosphate hydrolases"/>
    <property type="match status" value="1"/>
</dbReference>
<dbReference type="SMART" id="SM00382">
    <property type="entry name" value="AAA"/>
    <property type="match status" value="1"/>
</dbReference>
<dbReference type="InterPro" id="IPR003593">
    <property type="entry name" value="AAA+_ATPase"/>
</dbReference>
<dbReference type="SUPFAM" id="SSF47090">
    <property type="entry name" value="PGBD-like"/>
    <property type="match status" value="1"/>
</dbReference>
<dbReference type="SUPFAM" id="SSF52540">
    <property type="entry name" value="P-loop containing nucleoside triphosphate hydrolases"/>
    <property type="match status" value="1"/>
</dbReference>
<keyword evidence="3" id="KW-1185">Reference proteome</keyword>
<dbReference type="Proteomes" id="UP000541636">
    <property type="component" value="Unassembled WGS sequence"/>
</dbReference>
<dbReference type="Pfam" id="PF13401">
    <property type="entry name" value="AAA_22"/>
    <property type="match status" value="1"/>
</dbReference>
<dbReference type="InterPro" id="IPR052026">
    <property type="entry name" value="ExeA_AAA_ATPase_DNA-bind"/>
</dbReference>
<dbReference type="Pfam" id="PF01471">
    <property type="entry name" value="PG_binding_1"/>
    <property type="match status" value="1"/>
</dbReference>
<dbReference type="GO" id="GO:0016887">
    <property type="term" value="F:ATP hydrolysis activity"/>
    <property type="evidence" value="ECO:0007669"/>
    <property type="project" value="InterPro"/>
</dbReference>
<dbReference type="InterPro" id="IPR048809">
    <property type="entry name" value="GspA_C39-like"/>
</dbReference>
<dbReference type="InterPro" id="IPR036365">
    <property type="entry name" value="PGBD-like_sf"/>
</dbReference>
<feature type="domain" description="AAA+ ATPase" evidence="1">
    <location>
        <begin position="43"/>
        <end position="197"/>
    </location>
</feature>
<dbReference type="InterPro" id="IPR036366">
    <property type="entry name" value="PGBDSf"/>
</dbReference>
<dbReference type="Pfam" id="PF21327">
    <property type="entry name" value="GspA_C39-like"/>
    <property type="match status" value="1"/>
</dbReference>
<dbReference type="AlphaFoldDB" id="A0A846ZRI9"/>
<reference evidence="2 3" key="1">
    <citation type="journal article" date="2017" name="Int. J. Syst. Evol. Microbiol.">
        <title>Oleiagrimonas citrea sp. nov., a marine bacterium isolated from tidal flat sediment and emended description of the genus Oleiagrimonas Fang et al. 2015 and Oleiagrimonas soli.</title>
        <authorList>
            <person name="Yang S.H."/>
            <person name="Seo H.S."/>
            <person name="Seong C.N."/>
            <person name="Kwon K.K."/>
        </authorList>
    </citation>
    <scope>NUCLEOTIDE SEQUENCE [LARGE SCALE GENOMIC DNA]</scope>
    <source>
        <strain evidence="2 3">MEBiC09124</strain>
    </source>
</reference>
<dbReference type="EMBL" id="JAAZQD010000009">
    <property type="protein sequence ID" value="NKZ40240.1"/>
    <property type="molecule type" value="Genomic_DNA"/>
</dbReference>
<dbReference type="PANTHER" id="PTHR35894:SF1">
    <property type="entry name" value="PHOSPHORIBULOKINASE _ URIDINE KINASE FAMILY"/>
    <property type="match status" value="1"/>
</dbReference>
<accession>A0A846ZRI9</accession>
<proteinExistence type="predicted"/>
<gene>
    <name evidence="2" type="ORF">HF690_14870</name>
</gene>
<evidence type="ECO:0000313" key="3">
    <source>
        <dbReference type="Proteomes" id="UP000541636"/>
    </source>
</evidence>
<dbReference type="InterPro" id="IPR002477">
    <property type="entry name" value="Peptidoglycan-bd-like"/>
</dbReference>
<dbReference type="InterPro" id="IPR049945">
    <property type="entry name" value="AAA_22"/>
</dbReference>
<organism evidence="2 3">
    <name type="scientific">Oleiagrimonas citrea</name>
    <dbReference type="NCBI Taxonomy" id="1665687"/>
    <lineage>
        <taxon>Bacteria</taxon>
        <taxon>Pseudomonadati</taxon>
        <taxon>Pseudomonadota</taxon>
        <taxon>Gammaproteobacteria</taxon>
        <taxon>Lysobacterales</taxon>
        <taxon>Rhodanobacteraceae</taxon>
        <taxon>Oleiagrimonas</taxon>
    </lineage>
</organism>
<name>A0A846ZRI9_9GAMM</name>
<evidence type="ECO:0000313" key="2">
    <source>
        <dbReference type="EMBL" id="NKZ40240.1"/>
    </source>
</evidence>
<protein>
    <submittedName>
        <fullName evidence="2">AAA family ATPase</fullName>
    </submittedName>
</protein>
<dbReference type="Gene3D" id="3.90.70.10">
    <property type="entry name" value="Cysteine proteinases"/>
    <property type="match status" value="1"/>
</dbReference>
<sequence length="532" mass="58827">MYLDYYGLKEAPFATAPDERFVWLPPRLEALLERLEREIRSGSGGIMLLSGEYGSGKTLMARLLLARLAEADIRIARIRYTGVSADELLETVCHALRVPLEPGERARGQLMIDALSAFLMDTYAQGQRVLLVIDEAQELSDAALEQLRQLTNLQTPAHKLIHVLLLAGPSLDARLHSGPLRALAQRIGIREELTRLDSADLEPYVRHRMATAGAAVQPFTRLGLRNLYRYAGGIPRLVNAIADRALQLGAEANARQVGEGLVQRAAGDVLPGHVQYWVRRYRWWWRAALLVMLVGAGLTWWLHTPAPPVASEATAQQAHEKAMQEGARLLAQLPDAGAARMAAWSELLARWQVTSNDVSVSDAMRCNAVVFPGFDCVAGTGTLDQLKRFDRPMLLELKDASGVRHVLLLGVGDDQVRLFVGGKSVEITKAALQTIWHGRFMAPFRLPPWMPSSVHRGDAGQAVAWVRQQLRKLDGDRSGSYRPLIYDQTVQERVRKLQRAYGIPVDGVIGPETLFALSSLDDSGPHLARDVP</sequence>
<dbReference type="InterPro" id="IPR027417">
    <property type="entry name" value="P-loop_NTPase"/>
</dbReference>
<evidence type="ECO:0000259" key="1">
    <source>
        <dbReference type="SMART" id="SM00382"/>
    </source>
</evidence>
<dbReference type="PANTHER" id="PTHR35894">
    <property type="entry name" value="GENERAL SECRETION PATHWAY PROTEIN A-RELATED"/>
    <property type="match status" value="1"/>
</dbReference>
<dbReference type="Gene3D" id="1.10.101.10">
    <property type="entry name" value="PGBD-like superfamily/PGBD"/>
    <property type="match status" value="1"/>
</dbReference>
<dbReference type="RefSeq" id="WP_168610001.1">
    <property type="nucleotide sequence ID" value="NZ_JAAZQD010000009.1"/>
</dbReference>
<comment type="caution">
    <text evidence="2">The sequence shown here is derived from an EMBL/GenBank/DDBJ whole genome shotgun (WGS) entry which is preliminary data.</text>
</comment>